<dbReference type="Pfam" id="PF02073">
    <property type="entry name" value="Peptidase_M29"/>
    <property type="match status" value="1"/>
</dbReference>
<gene>
    <name evidence="10" type="ORF">SAMN02745194_04626</name>
</gene>
<protein>
    <submittedName>
        <fullName evidence="10">Aminopeptidase</fullName>
    </submittedName>
</protein>
<evidence type="ECO:0000313" key="11">
    <source>
        <dbReference type="Proteomes" id="UP000184387"/>
    </source>
</evidence>
<accession>A0A1M6R9C1</accession>
<dbReference type="OrthoDB" id="9803993at2"/>
<reference evidence="10 11" key="1">
    <citation type="submission" date="2016-11" db="EMBL/GenBank/DDBJ databases">
        <authorList>
            <person name="Jaros S."/>
            <person name="Januszkiewicz K."/>
            <person name="Wedrychowicz H."/>
        </authorList>
    </citation>
    <scope>NUCLEOTIDE SEQUENCE [LARGE SCALE GENOMIC DNA]</scope>
    <source>
        <strain evidence="10 11">DSM 14916</strain>
    </source>
</reference>
<dbReference type="EMBL" id="FQZF01000041">
    <property type="protein sequence ID" value="SHK29052.1"/>
    <property type="molecule type" value="Genomic_DNA"/>
</dbReference>
<dbReference type="GO" id="GO:0004177">
    <property type="term" value="F:aminopeptidase activity"/>
    <property type="evidence" value="ECO:0007669"/>
    <property type="project" value="UniProtKB-KW"/>
</dbReference>
<dbReference type="Gene3D" id="3.40.1830.10">
    <property type="entry name" value="Thermophilic metalloprotease (M29)"/>
    <property type="match status" value="1"/>
</dbReference>
<evidence type="ECO:0000256" key="5">
    <source>
        <dbReference type="ARBA" id="ARBA00022438"/>
    </source>
</evidence>
<dbReference type="InterPro" id="IPR035097">
    <property type="entry name" value="M29_N-terminal"/>
</dbReference>
<evidence type="ECO:0000256" key="2">
    <source>
        <dbReference type="ARBA" id="ARBA00001946"/>
    </source>
</evidence>
<evidence type="ECO:0000256" key="8">
    <source>
        <dbReference type="ARBA" id="ARBA00022801"/>
    </source>
</evidence>
<organism evidence="10 11">
    <name type="scientific">Muricoccus roseus</name>
    <dbReference type="NCBI Taxonomy" id="198092"/>
    <lineage>
        <taxon>Bacteria</taxon>
        <taxon>Pseudomonadati</taxon>
        <taxon>Pseudomonadota</taxon>
        <taxon>Alphaproteobacteria</taxon>
        <taxon>Acetobacterales</taxon>
        <taxon>Roseomonadaceae</taxon>
        <taxon>Muricoccus</taxon>
    </lineage>
</organism>
<dbReference type="RefSeq" id="WP_073139504.1">
    <property type="nucleotide sequence ID" value="NZ_FQZF01000041.1"/>
</dbReference>
<name>A0A1M6R9C1_9PROT</name>
<dbReference type="Proteomes" id="UP000184387">
    <property type="component" value="Unassembled WGS sequence"/>
</dbReference>
<evidence type="ECO:0000256" key="9">
    <source>
        <dbReference type="ARBA" id="ARBA00023049"/>
    </source>
</evidence>
<dbReference type="PANTHER" id="PTHR34448">
    <property type="entry name" value="AMINOPEPTIDASE"/>
    <property type="match status" value="1"/>
</dbReference>
<keyword evidence="9" id="KW-0482">Metalloprotease</keyword>
<keyword evidence="7" id="KW-0479">Metal-binding</keyword>
<evidence type="ECO:0000313" key="10">
    <source>
        <dbReference type="EMBL" id="SHK29052.1"/>
    </source>
</evidence>
<dbReference type="AlphaFoldDB" id="A0A1M6R9C1"/>
<evidence type="ECO:0000256" key="4">
    <source>
        <dbReference type="ARBA" id="ARBA00008236"/>
    </source>
</evidence>
<sequence length="421" mass="45204">MDLAPSPATLPATAAPADARLDKLAELAVKVGLGLIPGQELVMTAPVEALPLARLITEHAYKAGATLVTTLFSDEQSSLLRYQHARDESFDVAPGWLFEGMAAAYRGGAARLAIVGADPSLLSGQDASRVARANRAQSLAYRPALDLIVDSHINWTLVPFAHPAWAQAVFPGETAEAAVRKLWDAIYATTRVDEADPIAAWAAHNARLKARQDRLNEQRFRSLHFRGPGTDLIVGLADGHAWMGGASKAKNGVYGNPNIPTEEVFTTPHRAMTEGVVAATKPLSHQGTLIDGIRVRFEAGAIVEAQATRGQEVLEKMISTDAGARQLGEVALVPSSNPIARSGILFLNTLFDENAASHIALGQAYSKCFVETFSEEELVKRGANRSLIHVDWMIGSPEVEVDGLDSEGRRTPLMRGGEWVD</sequence>
<keyword evidence="11" id="KW-1185">Reference proteome</keyword>
<dbReference type="InterPro" id="IPR052170">
    <property type="entry name" value="M29_Exopeptidase"/>
</dbReference>
<keyword evidence="5 10" id="KW-0031">Aminopeptidase</keyword>
<keyword evidence="8" id="KW-0378">Hydrolase</keyword>
<keyword evidence="6" id="KW-0645">Protease</keyword>
<evidence type="ECO:0000256" key="6">
    <source>
        <dbReference type="ARBA" id="ARBA00022670"/>
    </source>
</evidence>
<evidence type="ECO:0000256" key="3">
    <source>
        <dbReference type="ARBA" id="ARBA00001947"/>
    </source>
</evidence>
<dbReference type="SUPFAM" id="SSF144052">
    <property type="entry name" value="Thermophilic metalloprotease-like"/>
    <property type="match status" value="1"/>
</dbReference>
<proteinExistence type="inferred from homology"/>
<comment type="cofactor">
    <cofactor evidence="1">
        <name>Co(2+)</name>
        <dbReference type="ChEBI" id="CHEBI:48828"/>
    </cofactor>
</comment>
<comment type="similarity">
    <text evidence="4">Belongs to the peptidase M29 family.</text>
</comment>
<evidence type="ECO:0000256" key="7">
    <source>
        <dbReference type="ARBA" id="ARBA00022723"/>
    </source>
</evidence>
<dbReference type="PANTHER" id="PTHR34448:SF3">
    <property type="entry name" value="AMINOPEPTIDASE AMPS"/>
    <property type="match status" value="1"/>
</dbReference>
<comment type="cofactor">
    <cofactor evidence="3">
        <name>Zn(2+)</name>
        <dbReference type="ChEBI" id="CHEBI:29105"/>
    </cofactor>
</comment>
<dbReference type="InterPro" id="IPR000787">
    <property type="entry name" value="Peptidase_M29"/>
</dbReference>
<dbReference type="PRINTS" id="PR00919">
    <property type="entry name" value="THERMOPTASE"/>
</dbReference>
<dbReference type="GO" id="GO:0046872">
    <property type="term" value="F:metal ion binding"/>
    <property type="evidence" value="ECO:0007669"/>
    <property type="project" value="UniProtKB-KW"/>
</dbReference>
<evidence type="ECO:0000256" key="1">
    <source>
        <dbReference type="ARBA" id="ARBA00001941"/>
    </source>
</evidence>
<dbReference type="GO" id="GO:0006508">
    <property type="term" value="P:proteolysis"/>
    <property type="evidence" value="ECO:0007669"/>
    <property type="project" value="UniProtKB-KW"/>
</dbReference>
<comment type="cofactor">
    <cofactor evidence="2">
        <name>Mg(2+)</name>
        <dbReference type="ChEBI" id="CHEBI:18420"/>
    </cofactor>
</comment>
<dbReference type="GO" id="GO:0008237">
    <property type="term" value="F:metallopeptidase activity"/>
    <property type="evidence" value="ECO:0007669"/>
    <property type="project" value="UniProtKB-KW"/>
</dbReference>
<dbReference type="STRING" id="198092.SAMN02745194_04626"/>